<dbReference type="PATRIC" id="fig|362413.3.peg.1859"/>
<dbReference type="AlphaFoldDB" id="A0A0Q0W2J6"/>
<dbReference type="PROSITE" id="PS51257">
    <property type="entry name" value="PROKAR_LIPOPROTEIN"/>
    <property type="match status" value="1"/>
</dbReference>
<dbReference type="STRING" id="362413.RC62_1911"/>
<name>A0A0Q0W2J6_9FLAO</name>
<dbReference type="Proteomes" id="UP000050443">
    <property type="component" value="Unassembled WGS sequence"/>
</dbReference>
<gene>
    <name evidence="2" type="ORF">RC62_1911</name>
</gene>
<dbReference type="RefSeq" id="WP_055097365.1">
    <property type="nucleotide sequence ID" value="NZ_JRLF01000014.1"/>
</dbReference>
<dbReference type="EMBL" id="JRLF01000014">
    <property type="protein sequence ID" value="KQB38552.1"/>
    <property type="molecule type" value="Genomic_DNA"/>
</dbReference>
<comment type="caution">
    <text evidence="2">The sequence shown here is derived from an EMBL/GenBank/DDBJ whole genome shotgun (WGS) entry which is preliminary data.</text>
</comment>
<protein>
    <submittedName>
        <fullName evidence="2">Lipoprotein</fullName>
    </submittedName>
</protein>
<dbReference type="OrthoDB" id="679784at2"/>
<evidence type="ECO:0000313" key="3">
    <source>
        <dbReference type="Proteomes" id="UP000050443"/>
    </source>
</evidence>
<reference evidence="2 3" key="1">
    <citation type="submission" date="2014-09" db="EMBL/GenBank/DDBJ databases">
        <title>Genome sequence of Flavobacterium aquidurense RC62.</title>
        <authorList>
            <person name="Kim J.F."/>
            <person name="Kwak M.-J."/>
        </authorList>
    </citation>
    <scope>NUCLEOTIDE SEQUENCE [LARGE SCALE GENOMIC DNA]</scope>
    <source>
        <strain evidence="2 3">RC62</strain>
    </source>
</reference>
<keyword evidence="2" id="KW-0449">Lipoprotein</keyword>
<feature type="signal peptide" evidence="1">
    <location>
        <begin position="1"/>
        <end position="21"/>
    </location>
</feature>
<evidence type="ECO:0000256" key="1">
    <source>
        <dbReference type="SAM" id="SignalP"/>
    </source>
</evidence>
<proteinExistence type="predicted"/>
<sequence length="196" mass="20043">MKFSKIIFTILLVAISTISCSSDDGTDGINGKDGLNGKDGIDGKTGAAGAIGATGATGTANVIYSAWLNAPAAAAETIDGTSGMSTTINAPELSEDILAKGTILVYVSFGTGTYTLPYTSTAGGFVNTITAISTAKKIKLFRFRHDAGGTVNLPVSLSWRYILIPGGVAAATGKGAKADYAKMSYEEVCAHFNIAQ</sequence>
<evidence type="ECO:0000313" key="2">
    <source>
        <dbReference type="EMBL" id="KQB38552.1"/>
    </source>
</evidence>
<keyword evidence="1" id="KW-0732">Signal</keyword>
<organism evidence="2 3">
    <name type="scientific">Flavobacterium aquidurense</name>
    <dbReference type="NCBI Taxonomy" id="362413"/>
    <lineage>
        <taxon>Bacteria</taxon>
        <taxon>Pseudomonadati</taxon>
        <taxon>Bacteroidota</taxon>
        <taxon>Flavobacteriia</taxon>
        <taxon>Flavobacteriales</taxon>
        <taxon>Flavobacteriaceae</taxon>
        <taxon>Flavobacterium</taxon>
    </lineage>
</organism>
<feature type="chain" id="PRO_5006185610" evidence="1">
    <location>
        <begin position="22"/>
        <end position="196"/>
    </location>
</feature>
<accession>A0A0Q0W2J6</accession>